<evidence type="ECO:0000256" key="2">
    <source>
        <dbReference type="SAM" id="SignalP"/>
    </source>
</evidence>
<feature type="region of interest" description="Disordered" evidence="1">
    <location>
        <begin position="240"/>
        <end position="323"/>
    </location>
</feature>
<feature type="region of interest" description="Disordered" evidence="1">
    <location>
        <begin position="24"/>
        <end position="102"/>
    </location>
</feature>
<dbReference type="AlphaFoldDB" id="A0A1R0GZE6"/>
<sequence length="323" mass="36754">MKFGLSVFVLPLLSQCAPYGNSNDDSPIINKEPAAIKQTSQVNGDSPKVCKLEESSDNEASTRQVHRPQESHQNREAPYSPQVPPQTGPNEAPIYPLRDRNPNRISLEEGEGIIAPGGFKGILKSNFEYTYPRFYAQCGRSYEATIPAYLKCNMQDFPFNGDYNQGSAIGNENQSQEYKPNNIEGIQKPLYIPQIKPENHINSGVRRPDRDNKEPVLPINTKVCGYILNSLENISSENHKAENLDHKNPDESPCNPVEEEDDDEDYDYYEDDDDEDDDEEEENDDDEDDDEEEENDDDEDDDEEEENDDEEGEKEILPPNKKQ</sequence>
<name>A0A1R0GZE6_9FUNG</name>
<organism evidence="3 4">
    <name type="scientific">Smittium mucronatum</name>
    <dbReference type="NCBI Taxonomy" id="133383"/>
    <lineage>
        <taxon>Eukaryota</taxon>
        <taxon>Fungi</taxon>
        <taxon>Fungi incertae sedis</taxon>
        <taxon>Zoopagomycota</taxon>
        <taxon>Kickxellomycotina</taxon>
        <taxon>Harpellomycetes</taxon>
        <taxon>Harpellales</taxon>
        <taxon>Legeriomycetaceae</taxon>
        <taxon>Smittium</taxon>
    </lineage>
</organism>
<protein>
    <recommendedName>
        <fullName evidence="5">Replicase polyprotein 1a</fullName>
    </recommendedName>
</protein>
<gene>
    <name evidence="3" type="ORF">AYI68_g3601</name>
</gene>
<dbReference type="Proteomes" id="UP000187455">
    <property type="component" value="Unassembled WGS sequence"/>
</dbReference>
<proteinExistence type="predicted"/>
<keyword evidence="2" id="KW-0732">Signal</keyword>
<evidence type="ECO:0000313" key="3">
    <source>
        <dbReference type="EMBL" id="OLY82284.1"/>
    </source>
</evidence>
<comment type="caution">
    <text evidence="3">The sequence shown here is derived from an EMBL/GenBank/DDBJ whole genome shotgun (WGS) entry which is preliminary data.</text>
</comment>
<accession>A0A1R0GZE6</accession>
<reference evidence="3 4" key="1">
    <citation type="journal article" date="2016" name="Mol. Biol. Evol.">
        <title>Genome-Wide Survey of Gut Fungi (Harpellales) Reveals the First Horizontally Transferred Ubiquitin Gene from a Mosquito Host.</title>
        <authorList>
            <person name="Wang Y."/>
            <person name="White M.M."/>
            <person name="Kvist S."/>
            <person name="Moncalvo J.M."/>
        </authorList>
    </citation>
    <scope>NUCLEOTIDE SEQUENCE [LARGE SCALE GENOMIC DNA]</scope>
    <source>
        <strain evidence="3 4">ALG-7-W6</strain>
    </source>
</reference>
<evidence type="ECO:0008006" key="5">
    <source>
        <dbReference type="Google" id="ProtNLM"/>
    </source>
</evidence>
<feature type="chain" id="PRO_5012503322" description="Replicase polyprotein 1a" evidence="2">
    <location>
        <begin position="23"/>
        <end position="323"/>
    </location>
</feature>
<dbReference type="EMBL" id="LSSL01001698">
    <property type="protein sequence ID" value="OLY82284.1"/>
    <property type="molecule type" value="Genomic_DNA"/>
</dbReference>
<feature type="signal peptide" evidence="2">
    <location>
        <begin position="1"/>
        <end position="22"/>
    </location>
</feature>
<evidence type="ECO:0000313" key="4">
    <source>
        <dbReference type="Proteomes" id="UP000187455"/>
    </source>
</evidence>
<feature type="compositionally biased region" description="Acidic residues" evidence="1">
    <location>
        <begin position="257"/>
        <end position="313"/>
    </location>
</feature>
<keyword evidence="4" id="KW-1185">Reference proteome</keyword>
<evidence type="ECO:0000256" key="1">
    <source>
        <dbReference type="SAM" id="MobiDB-lite"/>
    </source>
</evidence>
<feature type="region of interest" description="Disordered" evidence="1">
    <location>
        <begin position="197"/>
        <end position="216"/>
    </location>
</feature>
<feature type="compositionally biased region" description="Basic and acidic residues" evidence="1">
    <location>
        <begin position="240"/>
        <end position="250"/>
    </location>
</feature>